<gene>
    <name evidence="1" type="ORF">LX32DRAFT_347495</name>
</gene>
<comment type="caution">
    <text evidence="1">The sequence shown here is derived from an EMBL/GenBank/DDBJ whole genome shotgun (WGS) entry which is preliminary data.</text>
</comment>
<dbReference type="Proteomes" id="UP001232148">
    <property type="component" value="Unassembled WGS sequence"/>
</dbReference>
<dbReference type="EMBL" id="MU842859">
    <property type="protein sequence ID" value="KAK2029776.1"/>
    <property type="molecule type" value="Genomic_DNA"/>
</dbReference>
<reference evidence="1" key="1">
    <citation type="submission" date="2021-06" db="EMBL/GenBank/DDBJ databases">
        <title>Comparative genomics, transcriptomics and evolutionary studies reveal genomic signatures of adaptation to plant cell wall in hemibiotrophic fungi.</title>
        <authorList>
            <consortium name="DOE Joint Genome Institute"/>
            <person name="Baroncelli R."/>
            <person name="Diaz J.F."/>
            <person name="Benocci T."/>
            <person name="Peng M."/>
            <person name="Battaglia E."/>
            <person name="Haridas S."/>
            <person name="Andreopoulos W."/>
            <person name="Labutti K."/>
            <person name="Pangilinan J."/>
            <person name="Floch G.L."/>
            <person name="Makela M.R."/>
            <person name="Henrissat B."/>
            <person name="Grigoriev I.V."/>
            <person name="Crouch J.A."/>
            <person name="De Vries R.P."/>
            <person name="Sukno S.A."/>
            <person name="Thon M.R."/>
        </authorList>
    </citation>
    <scope>NUCLEOTIDE SEQUENCE</scope>
    <source>
        <strain evidence="1">MAFF235873</strain>
    </source>
</reference>
<dbReference type="InterPro" id="IPR032710">
    <property type="entry name" value="NTF2-like_dom_sf"/>
</dbReference>
<evidence type="ECO:0008006" key="3">
    <source>
        <dbReference type="Google" id="ProtNLM"/>
    </source>
</evidence>
<protein>
    <recommendedName>
        <fullName evidence="3">SnoaL-like domain-containing protein</fullName>
    </recommendedName>
</protein>
<proteinExistence type="predicted"/>
<accession>A0AAD9HII3</accession>
<dbReference type="AlphaFoldDB" id="A0AAD9HII3"/>
<name>A0AAD9HII3_9PEZI</name>
<keyword evidence="2" id="KW-1185">Reference proteome</keyword>
<organism evidence="1 2">
    <name type="scientific">Colletotrichum zoysiae</name>
    <dbReference type="NCBI Taxonomy" id="1216348"/>
    <lineage>
        <taxon>Eukaryota</taxon>
        <taxon>Fungi</taxon>
        <taxon>Dikarya</taxon>
        <taxon>Ascomycota</taxon>
        <taxon>Pezizomycotina</taxon>
        <taxon>Sordariomycetes</taxon>
        <taxon>Hypocreomycetidae</taxon>
        <taxon>Glomerellales</taxon>
        <taxon>Glomerellaceae</taxon>
        <taxon>Colletotrichum</taxon>
        <taxon>Colletotrichum graminicola species complex</taxon>
    </lineage>
</organism>
<evidence type="ECO:0000313" key="2">
    <source>
        <dbReference type="Proteomes" id="UP001232148"/>
    </source>
</evidence>
<evidence type="ECO:0000313" key="1">
    <source>
        <dbReference type="EMBL" id="KAK2029776.1"/>
    </source>
</evidence>
<sequence>MDQPVNYSEDSVAIFAAEVAEVSDRPLRDCVGRFVRGFFKSFDTGSDIKYFFSPGARLVDGLVAPGEVLAGAEKIVGWFRSKRGPNQQTAHNLLLVDRGRVTCYVTHFWTAGPDGDGKPLFRERREVYVIDLDEGLRIKRFEKRYHKSDAITRYGTSEAMEAAAEEAENNGMKMRERF</sequence>
<dbReference type="SUPFAM" id="SSF54427">
    <property type="entry name" value="NTF2-like"/>
    <property type="match status" value="1"/>
</dbReference>